<dbReference type="GO" id="GO:0003677">
    <property type="term" value="F:DNA binding"/>
    <property type="evidence" value="ECO:0007669"/>
    <property type="project" value="InterPro"/>
</dbReference>
<dbReference type="AlphaFoldDB" id="A0A853IKM5"/>
<dbReference type="Gene3D" id="2.40.50.140">
    <property type="entry name" value="Nucleic acid-binding proteins"/>
    <property type="match status" value="1"/>
</dbReference>
<feature type="compositionally biased region" description="Acidic residues" evidence="2">
    <location>
        <begin position="198"/>
        <end position="218"/>
    </location>
</feature>
<evidence type="ECO:0000259" key="3">
    <source>
        <dbReference type="Pfam" id="PF21265"/>
    </source>
</evidence>
<feature type="region of interest" description="Disordered" evidence="2">
    <location>
        <begin position="191"/>
        <end position="218"/>
    </location>
</feature>
<dbReference type="InterPro" id="IPR012340">
    <property type="entry name" value="NA-bd_OB-fold"/>
</dbReference>
<organism evidence="4 5">
    <name type="scientific">Spartinivicinus marinus</name>
    <dbReference type="NCBI Taxonomy" id="2994442"/>
    <lineage>
        <taxon>Bacteria</taxon>
        <taxon>Pseudomonadati</taxon>
        <taxon>Pseudomonadota</taxon>
        <taxon>Gammaproteobacteria</taxon>
        <taxon>Oceanospirillales</taxon>
        <taxon>Zooshikellaceae</taxon>
        <taxon>Spartinivicinus</taxon>
    </lineage>
</organism>
<dbReference type="PIRSF" id="PIRSF004311">
    <property type="entry name" value="Helix_destablz_SSB_T7"/>
    <property type="match status" value="1"/>
</dbReference>
<protein>
    <recommendedName>
        <fullName evidence="3">Single-stranded DNA-binding protein BPT7 domain-containing protein</fullName>
    </recommendedName>
</protein>
<dbReference type="Pfam" id="PF21265">
    <property type="entry name" value="SBB_T7"/>
    <property type="match status" value="1"/>
</dbReference>
<dbReference type="RefSeq" id="WP_180571878.1">
    <property type="nucleotide sequence ID" value="NZ_JACCKB010000187.1"/>
</dbReference>
<feature type="domain" description="Single-stranded DNA-binding protein BPT7" evidence="3">
    <location>
        <begin position="11"/>
        <end position="168"/>
    </location>
</feature>
<reference evidence="4 5" key="1">
    <citation type="submission" date="2020-07" db="EMBL/GenBank/DDBJ databases">
        <title>Endozoicomonas sp. nov., isolated from sediment.</title>
        <authorList>
            <person name="Gu T."/>
        </authorList>
    </citation>
    <scope>NUCLEOTIDE SEQUENCE [LARGE SCALE GENOMIC DNA]</scope>
    <source>
        <strain evidence="4 5">SM1973</strain>
    </source>
</reference>
<proteinExistence type="predicted"/>
<evidence type="ECO:0000256" key="2">
    <source>
        <dbReference type="SAM" id="MobiDB-lite"/>
    </source>
</evidence>
<evidence type="ECO:0000256" key="1">
    <source>
        <dbReference type="SAM" id="Coils"/>
    </source>
</evidence>
<name>A0A853IKM5_9GAMM</name>
<comment type="caution">
    <text evidence="4">The sequence shown here is derived from an EMBL/GenBank/DDBJ whole genome shotgun (WGS) entry which is preliminary data.</text>
</comment>
<evidence type="ECO:0000313" key="4">
    <source>
        <dbReference type="EMBL" id="NYZ69917.1"/>
    </source>
</evidence>
<feature type="coiled-coil region" evidence="1">
    <location>
        <begin position="40"/>
        <end position="71"/>
    </location>
</feature>
<dbReference type="Proteomes" id="UP000569732">
    <property type="component" value="Unassembled WGS sequence"/>
</dbReference>
<accession>A0A853IKM5</accession>
<evidence type="ECO:0000313" key="5">
    <source>
        <dbReference type="Proteomes" id="UP000569732"/>
    </source>
</evidence>
<dbReference type="SUPFAM" id="SSF50249">
    <property type="entry name" value="Nucleic acid-binding proteins"/>
    <property type="match status" value="1"/>
</dbReference>
<dbReference type="InterPro" id="IPR016411">
    <property type="entry name" value="SSB_T7"/>
</dbReference>
<dbReference type="InterPro" id="IPR049476">
    <property type="entry name" value="SBB_BPT7"/>
</dbReference>
<sequence length="218" mass="24955">MTKETYISPLGTLGPFPRLNKPDTKFNADGEYKAQLVVPAEDAQKLIDRINKQYEEFYNELTEEERKKKKKPKLKLKKADLPYEVDEDEGTVTFKYKLKALIKKKDGTIIKRRPIIYDSKGKKVPEVTDIFIGQGSEIKISTLFYTWYTPTLGAGITLQFDAVQVIKLENKAYSPDASSFGFVEHEDGFSIEDQAPFDTDEDDEEPEDSNEEEDDGDF</sequence>
<gene>
    <name evidence="4" type="ORF">H0A36_28285</name>
</gene>
<dbReference type="EMBL" id="JACCKB010000187">
    <property type="protein sequence ID" value="NYZ69917.1"/>
    <property type="molecule type" value="Genomic_DNA"/>
</dbReference>
<keyword evidence="1" id="KW-0175">Coiled coil</keyword>
<keyword evidence="5" id="KW-1185">Reference proteome</keyword>